<dbReference type="PANTHER" id="PTHR23028">
    <property type="entry name" value="ACETYLTRANSFERASE"/>
    <property type="match status" value="1"/>
</dbReference>
<feature type="transmembrane region" description="Helical" evidence="1">
    <location>
        <begin position="220"/>
        <end position="237"/>
    </location>
</feature>
<sequence length="608" mass="69889">MQFRNDIQGIRALAFFLVFIFHINYTWLQGGFIGVDVFFVISGYLMTSIIIDQKDKNTFSFYDFYWKRLKRIFPAYLFLIIAATLAGSFIYLARDIWTLQKSAGASIVFLSNQLFSRGDSYFGAALNENPFLHTWSLAIEMQFYLLLPLLLIWVKRKYLSTVVVLLIIVLTTYTSISMYIDNSNTSTYFSLVSRIPEFLIGSFYSLAFKNKINFSRSGNTIFAFLNLLALILSAVFISKDSFFPGVIALIPTIATANLLVTGNNFISDFFAKKIPVYLGELSYSLYLWHWPIISFIRYYHDEYFLSPGEVAFTCILTFISAWFSYRFIENFFRKKNNTTLIRYSISGGVLLIFMAFLVPKATAVYQIPEAYTSPTFGLLSHNEKNIEVFGDKTSKNNRILLIGDSHALSIKPYLDYIGKRNDFSFSTVTTDGVLALKGVKREDYTSNEVKFYDAAQQLVDFTQQNIQKNRIILINSSSFIEPMSAYESLEKLAGSLRPDQKLVVFNTFPSINRDPVKVNRDYIKRTSASFKIISKEKNKLALEKFAATYKNVYLYDLSKGELFKSVPFYKDTLMYYNDSHLNTYGAVSLGKEQEKDFMSFFSPILVEK</sequence>
<dbReference type="InterPro" id="IPR050879">
    <property type="entry name" value="Acyltransferase_3"/>
</dbReference>
<comment type="caution">
    <text evidence="4">The sequence shown here is derived from an EMBL/GenBank/DDBJ whole genome shotgun (WGS) entry which is preliminary data.</text>
</comment>
<organism evidence="4 5">
    <name type="scientific">Chryseobacterium rhizosphaerae</name>
    <dbReference type="NCBI Taxonomy" id="395937"/>
    <lineage>
        <taxon>Bacteria</taxon>
        <taxon>Pseudomonadati</taxon>
        <taxon>Bacteroidota</taxon>
        <taxon>Flavobacteriia</taxon>
        <taxon>Flavobacteriales</taxon>
        <taxon>Weeksellaceae</taxon>
        <taxon>Chryseobacterium group</taxon>
        <taxon>Chryseobacterium</taxon>
    </lineage>
</organism>
<dbReference type="Pfam" id="PF19040">
    <property type="entry name" value="SGNH"/>
    <property type="match status" value="1"/>
</dbReference>
<dbReference type="RefSeq" id="WP_309946199.1">
    <property type="nucleotide sequence ID" value="NZ_JAVDQY010000002.1"/>
</dbReference>
<name>A0AAE3Y801_9FLAO</name>
<feature type="transmembrane region" description="Helical" evidence="1">
    <location>
        <begin position="310"/>
        <end position="328"/>
    </location>
</feature>
<feature type="transmembrane region" description="Helical" evidence="1">
    <location>
        <begin position="340"/>
        <end position="358"/>
    </location>
</feature>
<feature type="transmembrane region" description="Helical" evidence="1">
    <location>
        <begin position="243"/>
        <end position="262"/>
    </location>
</feature>
<protein>
    <submittedName>
        <fullName evidence="4">Peptidoglycan/LPS O-acetylase OafA/YrhL</fullName>
    </submittedName>
</protein>
<feature type="transmembrane region" description="Helical" evidence="1">
    <location>
        <begin position="186"/>
        <end position="208"/>
    </location>
</feature>
<dbReference type="PANTHER" id="PTHR23028:SF53">
    <property type="entry name" value="ACYL_TRANSF_3 DOMAIN-CONTAINING PROTEIN"/>
    <property type="match status" value="1"/>
</dbReference>
<dbReference type="GO" id="GO:0009103">
    <property type="term" value="P:lipopolysaccharide biosynthetic process"/>
    <property type="evidence" value="ECO:0007669"/>
    <property type="project" value="TreeGrafter"/>
</dbReference>
<feature type="transmembrane region" description="Helical" evidence="1">
    <location>
        <begin position="274"/>
        <end position="298"/>
    </location>
</feature>
<dbReference type="InterPro" id="IPR002656">
    <property type="entry name" value="Acyl_transf_3_dom"/>
</dbReference>
<feature type="domain" description="Acyltransferase 3" evidence="2">
    <location>
        <begin position="6"/>
        <end position="325"/>
    </location>
</feature>
<dbReference type="AlphaFoldDB" id="A0AAE3Y801"/>
<evidence type="ECO:0000313" key="4">
    <source>
        <dbReference type="EMBL" id="MDR6526719.1"/>
    </source>
</evidence>
<dbReference type="InterPro" id="IPR043968">
    <property type="entry name" value="SGNH"/>
</dbReference>
<feature type="domain" description="SGNH" evidence="3">
    <location>
        <begin position="386"/>
        <end position="591"/>
    </location>
</feature>
<proteinExistence type="predicted"/>
<dbReference type="EMBL" id="JAVDQY010000002">
    <property type="protein sequence ID" value="MDR6526719.1"/>
    <property type="molecule type" value="Genomic_DNA"/>
</dbReference>
<evidence type="ECO:0000313" key="5">
    <source>
        <dbReference type="Proteomes" id="UP001184861"/>
    </source>
</evidence>
<dbReference type="Proteomes" id="UP001184861">
    <property type="component" value="Unassembled WGS sequence"/>
</dbReference>
<feature type="transmembrane region" description="Helical" evidence="1">
    <location>
        <begin position="135"/>
        <end position="154"/>
    </location>
</feature>
<evidence type="ECO:0000256" key="1">
    <source>
        <dbReference type="SAM" id="Phobius"/>
    </source>
</evidence>
<dbReference type="GO" id="GO:0016747">
    <property type="term" value="F:acyltransferase activity, transferring groups other than amino-acyl groups"/>
    <property type="evidence" value="ECO:0007669"/>
    <property type="project" value="InterPro"/>
</dbReference>
<keyword evidence="1" id="KW-0472">Membrane</keyword>
<evidence type="ECO:0000259" key="3">
    <source>
        <dbReference type="Pfam" id="PF19040"/>
    </source>
</evidence>
<feature type="transmembrane region" description="Helical" evidence="1">
    <location>
        <begin position="7"/>
        <end position="25"/>
    </location>
</feature>
<accession>A0AAE3Y801</accession>
<feature type="transmembrane region" description="Helical" evidence="1">
    <location>
        <begin position="161"/>
        <end position="180"/>
    </location>
</feature>
<dbReference type="GO" id="GO:0016020">
    <property type="term" value="C:membrane"/>
    <property type="evidence" value="ECO:0007669"/>
    <property type="project" value="TreeGrafter"/>
</dbReference>
<keyword evidence="1" id="KW-1133">Transmembrane helix</keyword>
<keyword evidence="1" id="KW-0812">Transmembrane</keyword>
<dbReference type="Pfam" id="PF01757">
    <property type="entry name" value="Acyl_transf_3"/>
    <property type="match status" value="1"/>
</dbReference>
<evidence type="ECO:0000259" key="2">
    <source>
        <dbReference type="Pfam" id="PF01757"/>
    </source>
</evidence>
<feature type="transmembrane region" description="Helical" evidence="1">
    <location>
        <begin position="31"/>
        <end position="51"/>
    </location>
</feature>
<feature type="transmembrane region" description="Helical" evidence="1">
    <location>
        <begin position="72"/>
        <end position="93"/>
    </location>
</feature>
<reference evidence="4" key="1">
    <citation type="submission" date="2023-07" db="EMBL/GenBank/DDBJ databases">
        <title>Sorghum-associated microbial communities from plants grown in Nebraska, USA.</title>
        <authorList>
            <person name="Schachtman D."/>
        </authorList>
    </citation>
    <scope>NUCLEOTIDE SEQUENCE</scope>
    <source>
        <strain evidence="4">DS2360</strain>
    </source>
</reference>
<gene>
    <name evidence="4" type="ORF">J2787_002099</name>
</gene>